<evidence type="ECO:0000313" key="3">
    <source>
        <dbReference type="Proteomes" id="UP001595998"/>
    </source>
</evidence>
<organism evidence="2 3">
    <name type="scientific">Deinococcus navajonensis</name>
    <dbReference type="NCBI Taxonomy" id="309884"/>
    <lineage>
        <taxon>Bacteria</taxon>
        <taxon>Thermotogati</taxon>
        <taxon>Deinococcota</taxon>
        <taxon>Deinococci</taxon>
        <taxon>Deinococcales</taxon>
        <taxon>Deinococcaceae</taxon>
        <taxon>Deinococcus</taxon>
    </lineage>
</organism>
<evidence type="ECO:0000313" key="2">
    <source>
        <dbReference type="EMBL" id="MFC4427810.1"/>
    </source>
</evidence>
<evidence type="ECO:0000256" key="1">
    <source>
        <dbReference type="SAM" id="SignalP"/>
    </source>
</evidence>
<name>A0ABV8XQL1_9DEIO</name>
<dbReference type="EMBL" id="JBHSEH010000024">
    <property type="protein sequence ID" value="MFC4427810.1"/>
    <property type="molecule type" value="Genomic_DNA"/>
</dbReference>
<dbReference type="PROSITE" id="PS51257">
    <property type="entry name" value="PROKAR_LIPOPROTEIN"/>
    <property type="match status" value="1"/>
</dbReference>
<dbReference type="Proteomes" id="UP001595998">
    <property type="component" value="Unassembled WGS sequence"/>
</dbReference>
<proteinExistence type="predicted"/>
<feature type="signal peptide" evidence="1">
    <location>
        <begin position="1"/>
        <end position="21"/>
    </location>
</feature>
<feature type="chain" id="PRO_5046438505" description="Lipoprotein" evidence="1">
    <location>
        <begin position="22"/>
        <end position="157"/>
    </location>
</feature>
<protein>
    <recommendedName>
        <fullName evidence="4">Lipoprotein</fullName>
    </recommendedName>
</protein>
<sequence length="157" mass="16683">MRKLLSLLTLPLALASCSTFGVPTGDVSGNILGTQPSGAIRMAVRGVSLTGVQTPVVDQINIPTFNPEKRAYAISFPANPAEGGYELLAYLDANGNNRFDSGETRTQNTGKTFVYSQSGIGDKSGKDLFNLKAGWTLVNGTSVEKSGTPFTSYDLNW</sequence>
<dbReference type="RefSeq" id="WP_380041657.1">
    <property type="nucleotide sequence ID" value="NZ_JBHSEH010000024.1"/>
</dbReference>
<reference evidence="3" key="1">
    <citation type="journal article" date="2019" name="Int. J. Syst. Evol. Microbiol.">
        <title>The Global Catalogue of Microorganisms (GCM) 10K type strain sequencing project: providing services to taxonomists for standard genome sequencing and annotation.</title>
        <authorList>
            <consortium name="The Broad Institute Genomics Platform"/>
            <consortium name="The Broad Institute Genome Sequencing Center for Infectious Disease"/>
            <person name="Wu L."/>
            <person name="Ma J."/>
        </authorList>
    </citation>
    <scope>NUCLEOTIDE SEQUENCE [LARGE SCALE GENOMIC DNA]</scope>
    <source>
        <strain evidence="3">CCUG 56029</strain>
    </source>
</reference>
<gene>
    <name evidence="2" type="ORF">ACFOZ9_16450</name>
</gene>
<accession>A0ABV8XQL1</accession>
<keyword evidence="3" id="KW-1185">Reference proteome</keyword>
<comment type="caution">
    <text evidence="2">The sequence shown here is derived from an EMBL/GenBank/DDBJ whole genome shotgun (WGS) entry which is preliminary data.</text>
</comment>
<evidence type="ECO:0008006" key="4">
    <source>
        <dbReference type="Google" id="ProtNLM"/>
    </source>
</evidence>
<keyword evidence="1" id="KW-0732">Signal</keyword>